<name>A0A450S1X3_9GAMM</name>
<dbReference type="EMBL" id="CAADEZ010000026">
    <property type="protein sequence ID" value="VFJ45541.1"/>
    <property type="molecule type" value="Genomic_DNA"/>
</dbReference>
<sequence length="41" mass="4316">MGKISARIHVSSFGDQSKNIDTRALIDTGAAYLTLPAPLEG</sequence>
<accession>A0A450S1X3</accession>
<evidence type="ECO:0000313" key="2">
    <source>
        <dbReference type="EMBL" id="VFJ45634.1"/>
    </source>
</evidence>
<dbReference type="AlphaFoldDB" id="A0A450S1X3"/>
<proteinExistence type="predicted"/>
<evidence type="ECO:0000313" key="3">
    <source>
        <dbReference type="EMBL" id="VFK06805.1"/>
    </source>
</evidence>
<evidence type="ECO:0000313" key="1">
    <source>
        <dbReference type="EMBL" id="VFJ45541.1"/>
    </source>
</evidence>
<dbReference type="EMBL" id="CAADFL010000025">
    <property type="protein sequence ID" value="VFK06805.1"/>
    <property type="molecule type" value="Genomic_DNA"/>
</dbReference>
<gene>
    <name evidence="1" type="ORF">BECKFM1743A_GA0114220_100266</name>
    <name evidence="3" type="ORF">BECKFM1743B_GA0114221_100255</name>
    <name evidence="2" type="ORF">BECKFM1743C_GA0114222_100286</name>
</gene>
<organism evidence="2">
    <name type="scientific">Candidatus Kentrum sp. FM</name>
    <dbReference type="NCBI Taxonomy" id="2126340"/>
    <lineage>
        <taxon>Bacteria</taxon>
        <taxon>Pseudomonadati</taxon>
        <taxon>Pseudomonadota</taxon>
        <taxon>Gammaproteobacteria</taxon>
        <taxon>Candidatus Kentrum</taxon>
    </lineage>
</organism>
<reference evidence="2" key="1">
    <citation type="submission" date="2019-02" db="EMBL/GenBank/DDBJ databases">
        <authorList>
            <person name="Gruber-Vodicka R. H."/>
            <person name="Seah K. B. B."/>
        </authorList>
    </citation>
    <scope>NUCLEOTIDE SEQUENCE</scope>
    <source>
        <strain evidence="1">BECK_BZ163</strain>
        <strain evidence="3">BECK_BZ164</strain>
        <strain evidence="2">BECK_BZ165</strain>
    </source>
</reference>
<dbReference type="EMBL" id="CAADFA010000028">
    <property type="protein sequence ID" value="VFJ45634.1"/>
    <property type="molecule type" value="Genomic_DNA"/>
</dbReference>
<protein>
    <submittedName>
        <fullName evidence="2">Uncharacterized protein</fullName>
    </submittedName>
</protein>